<dbReference type="Gene3D" id="3.40.50.150">
    <property type="entry name" value="Vaccinia Virus protein VP39"/>
    <property type="match status" value="1"/>
</dbReference>
<dbReference type="RefSeq" id="WP_095415833.1">
    <property type="nucleotide sequence ID" value="NZ_CP018477.1"/>
</dbReference>
<dbReference type="Proteomes" id="UP000215086">
    <property type="component" value="Chromosome"/>
</dbReference>
<reference evidence="1 2" key="1">
    <citation type="journal article" name="Front. Microbiol.">
        <title>Sugar Metabolism of the First Thermophilic Planctomycete Thermogutta terrifontis: Comparative Genomic and Transcriptomic Approaches.</title>
        <authorList>
            <person name="Elcheninov A.G."/>
            <person name="Menzel P."/>
            <person name="Gudbergsdottir S.R."/>
            <person name="Slesarev A.I."/>
            <person name="Kadnikov V.V."/>
            <person name="Krogh A."/>
            <person name="Bonch-Osmolovskaya E.A."/>
            <person name="Peng X."/>
            <person name="Kublanov I.V."/>
        </authorList>
    </citation>
    <scope>NUCLEOTIDE SEQUENCE [LARGE SCALE GENOMIC DNA]</scope>
    <source>
        <strain evidence="1 2">R1</strain>
    </source>
</reference>
<protein>
    <submittedName>
        <fullName evidence="1">SAM-dependent methyltransferase</fullName>
    </submittedName>
</protein>
<gene>
    <name evidence="1" type="ORF">THTE_3323</name>
</gene>
<sequence length="250" mass="28881">MGLWSDLKVLYHMVFRPGRGRDHAERMESFYGPQAEAYDSFRRRLLQGREDLWARLGVPEGGLWVDLGAGTGSNAEYFGNNIQRLRKVILVDLSKSLLEVAQKRIQRHGWTNVETCLADATTFTPGEPVDVVTFSYSLTMIPDWFAAVDNARCILKPGGRIGVVDFYVSRKHPAPGMRRHGTCARLFWTFWFNYDDVFPSPDHIPYLRYRFRELFLEERRAKVPYLPLARAPYYIFIGEKNTDLTPDLPV</sequence>
<organism evidence="1 2">
    <name type="scientific">Thermogutta terrifontis</name>
    <dbReference type="NCBI Taxonomy" id="1331910"/>
    <lineage>
        <taxon>Bacteria</taxon>
        <taxon>Pseudomonadati</taxon>
        <taxon>Planctomycetota</taxon>
        <taxon>Planctomycetia</taxon>
        <taxon>Pirellulales</taxon>
        <taxon>Thermoguttaceae</taxon>
        <taxon>Thermogutta</taxon>
    </lineage>
</organism>
<evidence type="ECO:0000313" key="1">
    <source>
        <dbReference type="EMBL" id="ASV75925.1"/>
    </source>
</evidence>
<dbReference type="Pfam" id="PF01209">
    <property type="entry name" value="Ubie_methyltran"/>
    <property type="match status" value="1"/>
</dbReference>
<evidence type="ECO:0000313" key="2">
    <source>
        <dbReference type="Proteomes" id="UP000215086"/>
    </source>
</evidence>
<dbReference type="CDD" id="cd02440">
    <property type="entry name" value="AdoMet_MTases"/>
    <property type="match status" value="1"/>
</dbReference>
<dbReference type="PANTHER" id="PTHR47473:SF1">
    <property type="entry name" value="METHYLTRANSFERASE DOMAIN-CONTAINING PROTEIN"/>
    <property type="match status" value="1"/>
</dbReference>
<name>A0A286RIX0_9BACT</name>
<dbReference type="GO" id="GO:0008168">
    <property type="term" value="F:methyltransferase activity"/>
    <property type="evidence" value="ECO:0007669"/>
    <property type="project" value="UniProtKB-KW"/>
</dbReference>
<keyword evidence="2" id="KW-1185">Reference proteome</keyword>
<proteinExistence type="predicted"/>
<dbReference type="OrthoDB" id="9791837at2"/>
<accession>A0A286RIX0</accession>
<dbReference type="PANTHER" id="PTHR47473">
    <property type="entry name" value="BTA1P"/>
    <property type="match status" value="1"/>
</dbReference>
<dbReference type="InterPro" id="IPR029063">
    <property type="entry name" value="SAM-dependent_MTases_sf"/>
</dbReference>
<dbReference type="GO" id="GO:0032259">
    <property type="term" value="P:methylation"/>
    <property type="evidence" value="ECO:0007669"/>
    <property type="project" value="UniProtKB-KW"/>
</dbReference>
<dbReference type="SUPFAM" id="SSF53335">
    <property type="entry name" value="S-adenosyl-L-methionine-dependent methyltransferases"/>
    <property type="match status" value="1"/>
</dbReference>
<keyword evidence="1" id="KW-0489">Methyltransferase</keyword>
<keyword evidence="1" id="KW-0808">Transferase</keyword>
<dbReference type="EMBL" id="CP018477">
    <property type="protein sequence ID" value="ASV75925.1"/>
    <property type="molecule type" value="Genomic_DNA"/>
</dbReference>
<dbReference type="AlphaFoldDB" id="A0A286RIX0"/>
<dbReference type="KEGG" id="ttf:THTE_3323"/>